<protein>
    <submittedName>
        <fullName evidence="2">Uncharacterized protein</fullName>
    </submittedName>
</protein>
<keyword evidence="1" id="KW-0732">Signal</keyword>
<evidence type="ECO:0000313" key="2">
    <source>
        <dbReference type="EMBL" id="KZP19754.1"/>
    </source>
</evidence>
<organism evidence="2 3">
    <name type="scientific">Athelia psychrophila</name>
    <dbReference type="NCBI Taxonomy" id="1759441"/>
    <lineage>
        <taxon>Eukaryota</taxon>
        <taxon>Fungi</taxon>
        <taxon>Dikarya</taxon>
        <taxon>Basidiomycota</taxon>
        <taxon>Agaricomycotina</taxon>
        <taxon>Agaricomycetes</taxon>
        <taxon>Agaricomycetidae</taxon>
        <taxon>Atheliales</taxon>
        <taxon>Atheliaceae</taxon>
        <taxon>Athelia</taxon>
    </lineage>
</organism>
<dbReference type="AlphaFoldDB" id="A0A166IFA9"/>
<gene>
    <name evidence="2" type="ORF">FIBSPDRAFT_862454</name>
</gene>
<feature type="signal peptide" evidence="1">
    <location>
        <begin position="1"/>
        <end position="26"/>
    </location>
</feature>
<reference evidence="2 3" key="1">
    <citation type="journal article" date="2016" name="Mol. Biol. Evol.">
        <title>Comparative Genomics of Early-Diverging Mushroom-Forming Fungi Provides Insights into the Origins of Lignocellulose Decay Capabilities.</title>
        <authorList>
            <person name="Nagy L.G."/>
            <person name="Riley R."/>
            <person name="Tritt A."/>
            <person name="Adam C."/>
            <person name="Daum C."/>
            <person name="Floudas D."/>
            <person name="Sun H."/>
            <person name="Yadav J.S."/>
            <person name="Pangilinan J."/>
            <person name="Larsson K.H."/>
            <person name="Matsuura K."/>
            <person name="Barry K."/>
            <person name="Labutti K."/>
            <person name="Kuo R."/>
            <person name="Ohm R.A."/>
            <person name="Bhattacharya S.S."/>
            <person name="Shirouzu T."/>
            <person name="Yoshinaga Y."/>
            <person name="Martin F.M."/>
            <person name="Grigoriev I.V."/>
            <person name="Hibbett D.S."/>
        </authorList>
    </citation>
    <scope>NUCLEOTIDE SEQUENCE [LARGE SCALE GENOMIC DNA]</scope>
    <source>
        <strain evidence="2 3">CBS 109695</strain>
    </source>
</reference>
<proteinExistence type="predicted"/>
<evidence type="ECO:0000256" key="1">
    <source>
        <dbReference type="SAM" id="SignalP"/>
    </source>
</evidence>
<dbReference type="Proteomes" id="UP000076532">
    <property type="component" value="Unassembled WGS sequence"/>
</dbReference>
<evidence type="ECO:0000313" key="3">
    <source>
        <dbReference type="Proteomes" id="UP000076532"/>
    </source>
</evidence>
<keyword evidence="3" id="KW-1185">Reference proteome</keyword>
<accession>A0A166IFA9</accession>
<feature type="chain" id="PRO_5007875169" evidence="1">
    <location>
        <begin position="27"/>
        <end position="58"/>
    </location>
</feature>
<sequence length="58" mass="5874">MQLFKSTLFIAVAVAASFAAAAPSSGDQIHLTPCLGLIQPCTTNAACCSNKCIASICV</sequence>
<name>A0A166IFA9_9AGAM</name>
<dbReference type="EMBL" id="KV417561">
    <property type="protein sequence ID" value="KZP19754.1"/>
    <property type="molecule type" value="Genomic_DNA"/>
</dbReference>